<organism evidence="1 2">
    <name type="scientific">Akanthomyces lecanii RCEF 1005</name>
    <dbReference type="NCBI Taxonomy" id="1081108"/>
    <lineage>
        <taxon>Eukaryota</taxon>
        <taxon>Fungi</taxon>
        <taxon>Dikarya</taxon>
        <taxon>Ascomycota</taxon>
        <taxon>Pezizomycotina</taxon>
        <taxon>Sordariomycetes</taxon>
        <taxon>Hypocreomycetidae</taxon>
        <taxon>Hypocreales</taxon>
        <taxon>Cordycipitaceae</taxon>
        <taxon>Akanthomyces</taxon>
        <taxon>Cordyceps confragosa</taxon>
    </lineage>
</organism>
<comment type="caution">
    <text evidence="1">The sequence shown here is derived from an EMBL/GenBank/DDBJ whole genome shotgun (WGS) entry which is preliminary data.</text>
</comment>
<dbReference type="EMBL" id="AZHF01000007">
    <property type="protein sequence ID" value="OAA72921.1"/>
    <property type="molecule type" value="Genomic_DNA"/>
</dbReference>
<dbReference type="STRING" id="1081108.A0A168DRH4"/>
<evidence type="ECO:0000313" key="1">
    <source>
        <dbReference type="EMBL" id="OAA72921.1"/>
    </source>
</evidence>
<proteinExistence type="predicted"/>
<dbReference type="AlphaFoldDB" id="A0A168DRH4"/>
<dbReference type="Proteomes" id="UP000076881">
    <property type="component" value="Unassembled WGS sequence"/>
</dbReference>
<protein>
    <submittedName>
        <fullName evidence="1">Uncharacterized protein</fullName>
    </submittedName>
</protein>
<dbReference type="OrthoDB" id="4754366at2759"/>
<accession>A0A168DRH4</accession>
<keyword evidence="2" id="KW-1185">Reference proteome</keyword>
<name>A0A168DRH4_CORDF</name>
<gene>
    <name evidence="1" type="ORF">LEL_08705</name>
</gene>
<reference evidence="1 2" key="1">
    <citation type="journal article" date="2016" name="Genome Biol. Evol.">
        <title>Divergent and convergent evolution of fungal pathogenicity.</title>
        <authorList>
            <person name="Shang Y."/>
            <person name="Xiao G."/>
            <person name="Zheng P."/>
            <person name="Cen K."/>
            <person name="Zhan S."/>
            <person name="Wang C."/>
        </authorList>
    </citation>
    <scope>NUCLEOTIDE SEQUENCE [LARGE SCALE GENOMIC DNA]</scope>
    <source>
        <strain evidence="1 2">RCEF 1005</strain>
    </source>
</reference>
<evidence type="ECO:0000313" key="2">
    <source>
        <dbReference type="Proteomes" id="UP000076881"/>
    </source>
</evidence>
<sequence length="265" mass="30398">MTVDLTSYDLDDGVMAPGSRNRAVYFLNSWATKSLQPARELQKSLVDEQNDQPHPALQYTRGLEWSEDDEAQAEALWQAEAEQWKMGDLQAYLKLWKVCIQFADCTPWDVVGERARLRFVSSSSLRVETYRMWSKDFCLALLEIITHIIWPRQFDGAHVMNIVAAIQYAVILGTNDRRPWDPAPNSSDILYKMMRSCTEDTPMRQRHEMIRKHCAERQIHLSVMSSIFSALEAEIATPQSRLKASPDGLYIVSTRDLLTLSNALN</sequence>